<dbReference type="Proteomes" id="UP000294321">
    <property type="component" value="Chromosome"/>
</dbReference>
<organism evidence="1 2">
    <name type="scientific">Acetilactobacillus jinshanensis</name>
    <dbReference type="NCBI Taxonomy" id="1720083"/>
    <lineage>
        <taxon>Bacteria</taxon>
        <taxon>Bacillati</taxon>
        <taxon>Bacillota</taxon>
        <taxon>Bacilli</taxon>
        <taxon>Lactobacillales</taxon>
        <taxon>Lactobacillaceae</taxon>
        <taxon>Acetilactobacillus</taxon>
    </lineage>
</organism>
<dbReference type="AlphaFoldDB" id="A0A4P6ZKJ6"/>
<dbReference type="EMBL" id="CP034726">
    <property type="protein sequence ID" value="QBP17770.1"/>
    <property type="molecule type" value="Genomic_DNA"/>
</dbReference>
<name>A0A4P6ZKJ6_9LACO</name>
<keyword evidence="2" id="KW-1185">Reference proteome</keyword>
<sequence>MKNRFYQPKNSKDAMRFIEELFNKYRNAPLTKPLLQYHEKLMFQIHDNVLPVAKKEGIPDRIKSAQRMYKIMRQWITIRMSGHAFQGKMRHFKIDNHHHKFKARHIKINNGHNYQTSRH</sequence>
<gene>
    <name evidence="1" type="ORF">ELX58_00965</name>
</gene>
<dbReference type="RefSeq" id="WP_133441315.1">
    <property type="nucleotide sequence ID" value="NZ_CP034726.1"/>
</dbReference>
<dbReference type="OrthoDB" id="2326573at2"/>
<evidence type="ECO:0008006" key="3">
    <source>
        <dbReference type="Google" id="ProtNLM"/>
    </source>
</evidence>
<dbReference type="KEGG" id="lji:ELX58_00965"/>
<protein>
    <recommendedName>
        <fullName evidence="3">Transposase</fullName>
    </recommendedName>
</protein>
<proteinExistence type="predicted"/>
<evidence type="ECO:0000313" key="2">
    <source>
        <dbReference type="Proteomes" id="UP000294321"/>
    </source>
</evidence>
<accession>A0A4P6ZKJ6</accession>
<evidence type="ECO:0000313" key="1">
    <source>
        <dbReference type="EMBL" id="QBP17770.1"/>
    </source>
</evidence>
<reference evidence="2" key="1">
    <citation type="submission" date="2018-12" db="EMBL/GenBank/DDBJ databases">
        <title>A new species of lactobacillus.</title>
        <authorList>
            <person name="Jian Y."/>
            <person name="Xin L."/>
            <person name="Hong Z.J."/>
            <person name="Ming L.Z."/>
            <person name="Hong X.Z."/>
        </authorList>
    </citation>
    <scope>NUCLEOTIDE SEQUENCE [LARGE SCALE GENOMIC DNA]</scope>
    <source>
        <strain evidence="2">HSLZ-75</strain>
    </source>
</reference>